<accession>A0A6M3LRQ9</accession>
<dbReference type="AlphaFoldDB" id="A0A6M3LRQ9"/>
<sequence length="100" mass="11643">MRMRMIRPESKNAKKFVYEAVLTNHTQKYAFSKPDMKRIFAINKLVGINNKDYCPTCNLVVTVSMDYLDPLKFKICDKCDGKIKISSPELDSAKFFHMEI</sequence>
<dbReference type="EMBL" id="MT143495">
    <property type="protein sequence ID" value="QJA97453.1"/>
    <property type="molecule type" value="Genomic_DNA"/>
</dbReference>
<proteinExistence type="predicted"/>
<name>A0A6M3LRQ9_9ZZZZ</name>
<gene>
    <name evidence="1" type="ORF">MM415B06235_0004</name>
</gene>
<reference evidence="1" key="1">
    <citation type="submission" date="2020-03" db="EMBL/GenBank/DDBJ databases">
        <title>The deep terrestrial virosphere.</title>
        <authorList>
            <person name="Holmfeldt K."/>
            <person name="Nilsson E."/>
            <person name="Simone D."/>
            <person name="Lopez-Fernandez M."/>
            <person name="Wu X."/>
            <person name="de Brujin I."/>
            <person name="Lundin D."/>
            <person name="Andersson A."/>
            <person name="Bertilsson S."/>
            <person name="Dopson M."/>
        </authorList>
    </citation>
    <scope>NUCLEOTIDE SEQUENCE</scope>
    <source>
        <strain evidence="1">MM415B06235</strain>
    </source>
</reference>
<evidence type="ECO:0000313" key="1">
    <source>
        <dbReference type="EMBL" id="QJA97453.1"/>
    </source>
</evidence>
<organism evidence="1">
    <name type="scientific">viral metagenome</name>
    <dbReference type="NCBI Taxonomy" id="1070528"/>
    <lineage>
        <taxon>unclassified sequences</taxon>
        <taxon>metagenomes</taxon>
        <taxon>organismal metagenomes</taxon>
    </lineage>
</organism>
<protein>
    <submittedName>
        <fullName evidence="1">Uncharacterized protein</fullName>
    </submittedName>
</protein>